<protein>
    <submittedName>
        <fullName evidence="5">Leucine-rich repeat domain-containing protein</fullName>
    </submittedName>
</protein>
<feature type="region of interest" description="Disordered" evidence="3">
    <location>
        <begin position="22"/>
        <end position="68"/>
    </location>
</feature>
<dbReference type="AlphaFoldDB" id="A0AAP2DQV7"/>
<reference evidence="5 6" key="1">
    <citation type="submission" date="2021-05" db="EMBL/GenBank/DDBJ databases">
        <title>A Polyphasic approach of four new species of the genus Ohtaekwangia: Ohtaekwangia histidinii sp. nov., Ohtaekwangia cretensis sp. nov., Ohtaekwangia indiensis sp. nov., Ohtaekwangia reichenbachii sp. nov. from diverse environment.</title>
        <authorList>
            <person name="Octaviana S."/>
        </authorList>
    </citation>
    <scope>NUCLEOTIDE SEQUENCE [LARGE SCALE GENOMIC DNA]</scope>
    <source>
        <strain evidence="5 6">PWU4</strain>
    </source>
</reference>
<keyword evidence="1" id="KW-0433">Leucine-rich repeat</keyword>
<organism evidence="5 6">
    <name type="scientific">Chryseosolibacter histidini</name>
    <dbReference type="NCBI Taxonomy" id="2782349"/>
    <lineage>
        <taxon>Bacteria</taxon>
        <taxon>Pseudomonadati</taxon>
        <taxon>Bacteroidota</taxon>
        <taxon>Cytophagia</taxon>
        <taxon>Cytophagales</taxon>
        <taxon>Chryseotaleaceae</taxon>
        <taxon>Chryseosolibacter</taxon>
    </lineage>
</organism>
<dbReference type="InterPro" id="IPR032675">
    <property type="entry name" value="LRR_dom_sf"/>
</dbReference>
<dbReference type="Proteomes" id="UP001319200">
    <property type="component" value="Unassembled WGS sequence"/>
</dbReference>
<name>A0AAP2DQV7_9BACT</name>
<dbReference type="EMBL" id="JAHESF010000048">
    <property type="protein sequence ID" value="MBT1700820.1"/>
    <property type="molecule type" value="Genomic_DNA"/>
</dbReference>
<accession>A0AAP2DQV7</accession>
<dbReference type="RefSeq" id="WP_254169507.1">
    <property type="nucleotide sequence ID" value="NZ_JAHESF010000048.1"/>
</dbReference>
<sequence length="854" mass="96245">MNRNKLWLITVSLVLLLASGAEAQKSKSQKPAKKPAVQKTKTTQKPAAPAGKKTAEEKTPPADATEDEKKVRDMVAFLEYMLNTLGNSATSNRDKDVLITESFSKVFRDAKVQVEDDLDEERDVITNKDVVAYLKDVDFFFKDVKFEFTIESIKRGTMAGAPAEASAKAGGKHFYKVSLRRNLSGTTSEGKPVNNTMPRYIEVNFDPDNQDLKIVSIYTNEFDQREALTSWWKELSYEWQAIFRRKLNLTDSVTFSDIQDITAIEELDLSDNKYIQNIEPLAQLPALQLLNLSHTGITDLTPIRNLTELVELNVAHTPVKDLAPLKYSSKLVRLNISHTQVNDITVVEKMPGLQNLEVSATPLYDLTPLAGLTGLLNLNLSLTPLYDLSPLANLTQLMELNVSGTAVRDLNTLKGFANLAVLNIDSTRIENFSALASLQNLKELHANQTLIADLQPLQKLTHLEKIYCDQTPITRTRADAFMATNPRVLVVYDSKDLKLWWDSLAPEWQNILSKTANIGLMPTKEELARVTNLDSVNFNGNRSIQSLEPLRRLLKLRVLLAGKTSVKELSPLHEHREIRHLDISDTEVSDLSVARQFTRLKVLQADRSKIESIEPLYGVSTLEKLYADQTVVHDITARELLEKNPRCLIVHKTVHLNRWWNSLSPDWKEVFRAQMGSDTTTTRENLHRLAEQEKLHFKDAPVNDLSALSEFVRLKELHFSGTAIHSIPPLENIRSLRSLHATSSPLQQIGAVGLLTELEDLDISNTPVDELKPLGALQQLRRFNCAGTQIKKLDPLERMENLESLDCSNTRVTNLDPVAHLPLKTLKCYNTKVSGKEVENFKKGNPECNVVYYR</sequence>
<dbReference type="Gene3D" id="3.80.10.10">
    <property type="entry name" value="Ribonuclease Inhibitor"/>
    <property type="match status" value="3"/>
</dbReference>
<feature type="chain" id="PRO_5042893485" evidence="4">
    <location>
        <begin position="24"/>
        <end position="854"/>
    </location>
</feature>
<keyword evidence="4" id="KW-0732">Signal</keyword>
<feature type="signal peptide" evidence="4">
    <location>
        <begin position="1"/>
        <end position="23"/>
    </location>
</feature>
<dbReference type="InterPro" id="IPR050836">
    <property type="entry name" value="SDS22/Internalin_LRR"/>
</dbReference>
<dbReference type="Pfam" id="PF12799">
    <property type="entry name" value="LRR_4"/>
    <property type="match status" value="2"/>
</dbReference>
<gene>
    <name evidence="5" type="ORF">KK083_28270</name>
</gene>
<evidence type="ECO:0000256" key="2">
    <source>
        <dbReference type="ARBA" id="ARBA00022737"/>
    </source>
</evidence>
<feature type="compositionally biased region" description="Low complexity" evidence="3">
    <location>
        <begin position="34"/>
        <end position="52"/>
    </location>
</feature>
<dbReference type="SUPFAM" id="SSF52058">
    <property type="entry name" value="L domain-like"/>
    <property type="match status" value="2"/>
</dbReference>
<proteinExistence type="predicted"/>
<evidence type="ECO:0000256" key="4">
    <source>
        <dbReference type="SAM" id="SignalP"/>
    </source>
</evidence>
<evidence type="ECO:0000256" key="3">
    <source>
        <dbReference type="SAM" id="MobiDB-lite"/>
    </source>
</evidence>
<dbReference type="PANTHER" id="PTHR46652:SF3">
    <property type="entry name" value="LEUCINE-RICH REPEAT-CONTAINING PROTEIN 9"/>
    <property type="match status" value="1"/>
</dbReference>
<keyword evidence="6" id="KW-1185">Reference proteome</keyword>
<evidence type="ECO:0000256" key="1">
    <source>
        <dbReference type="ARBA" id="ARBA00022614"/>
    </source>
</evidence>
<evidence type="ECO:0000313" key="5">
    <source>
        <dbReference type="EMBL" id="MBT1700820.1"/>
    </source>
</evidence>
<dbReference type="PROSITE" id="PS51450">
    <property type="entry name" value="LRR"/>
    <property type="match status" value="2"/>
</dbReference>
<dbReference type="InterPro" id="IPR001611">
    <property type="entry name" value="Leu-rich_rpt"/>
</dbReference>
<comment type="caution">
    <text evidence="5">The sequence shown here is derived from an EMBL/GenBank/DDBJ whole genome shotgun (WGS) entry which is preliminary data.</text>
</comment>
<dbReference type="InterPro" id="IPR025875">
    <property type="entry name" value="Leu-rich_rpt_4"/>
</dbReference>
<keyword evidence="2" id="KW-0677">Repeat</keyword>
<evidence type="ECO:0000313" key="6">
    <source>
        <dbReference type="Proteomes" id="UP001319200"/>
    </source>
</evidence>
<dbReference type="PANTHER" id="PTHR46652">
    <property type="entry name" value="LEUCINE-RICH REPEAT AND IQ DOMAIN-CONTAINING PROTEIN 1-RELATED"/>
    <property type="match status" value="1"/>
</dbReference>